<evidence type="ECO:0000259" key="8">
    <source>
        <dbReference type="PROSITE" id="PS50123"/>
    </source>
</evidence>
<dbReference type="CDD" id="cd00130">
    <property type="entry name" value="PAS"/>
    <property type="match status" value="2"/>
</dbReference>
<dbReference type="SUPFAM" id="SSF47757">
    <property type="entry name" value="Chemotaxis receptor methyltransferase CheR, N-terminal domain"/>
    <property type="match status" value="1"/>
</dbReference>
<feature type="region of interest" description="Disordered" evidence="6">
    <location>
        <begin position="466"/>
        <end position="494"/>
    </location>
</feature>
<organism evidence="9 10">
    <name type="scientific">Streptomyces atriruber</name>
    <dbReference type="NCBI Taxonomy" id="545121"/>
    <lineage>
        <taxon>Bacteria</taxon>
        <taxon>Bacillati</taxon>
        <taxon>Actinomycetota</taxon>
        <taxon>Actinomycetes</taxon>
        <taxon>Kitasatosporales</taxon>
        <taxon>Streptomycetaceae</taxon>
        <taxon>Streptomyces</taxon>
    </lineage>
</organism>
<dbReference type="Gene3D" id="3.40.50.150">
    <property type="entry name" value="Vaccinia Virus protein VP39"/>
    <property type="match status" value="1"/>
</dbReference>
<evidence type="ECO:0000256" key="3">
    <source>
        <dbReference type="ARBA" id="ARBA00022603"/>
    </source>
</evidence>
<dbReference type="GO" id="GO:0032259">
    <property type="term" value="P:methylation"/>
    <property type="evidence" value="ECO:0007669"/>
    <property type="project" value="UniProtKB-KW"/>
</dbReference>
<dbReference type="InterPro" id="IPR050903">
    <property type="entry name" value="Bact_Chemotaxis_MeTrfase"/>
</dbReference>
<dbReference type="EC" id="2.1.1.80" evidence="2"/>
<dbReference type="Pfam" id="PF00989">
    <property type="entry name" value="PAS"/>
    <property type="match status" value="1"/>
</dbReference>
<dbReference type="Gene3D" id="1.10.287.620">
    <property type="entry name" value="Helix Hairpins"/>
    <property type="match status" value="1"/>
</dbReference>
<keyword evidence="3 9" id="KW-0489">Methyltransferase</keyword>
<dbReference type="Gene3D" id="1.10.155.10">
    <property type="entry name" value="Chemotaxis receptor methyltransferase CheR, N-terminal domain"/>
    <property type="match status" value="1"/>
</dbReference>
<accession>A0ABV3BSR0</accession>
<dbReference type="Pfam" id="PF03705">
    <property type="entry name" value="CheR_N"/>
    <property type="match status" value="1"/>
</dbReference>
<dbReference type="PANTHER" id="PTHR24422">
    <property type="entry name" value="CHEMOTAXIS PROTEIN METHYLTRANSFERASE"/>
    <property type="match status" value="1"/>
</dbReference>
<dbReference type="PANTHER" id="PTHR24422:SF10">
    <property type="entry name" value="CHEMOTAXIS PROTEIN METHYLTRANSFERASE 2"/>
    <property type="match status" value="1"/>
</dbReference>
<evidence type="ECO:0000256" key="5">
    <source>
        <dbReference type="ARBA" id="ARBA00022691"/>
    </source>
</evidence>
<dbReference type="SMART" id="SM00138">
    <property type="entry name" value="MeTrc"/>
    <property type="match status" value="1"/>
</dbReference>
<evidence type="ECO:0000259" key="7">
    <source>
        <dbReference type="PROSITE" id="PS50112"/>
    </source>
</evidence>
<dbReference type="InterPro" id="IPR029063">
    <property type="entry name" value="SAM-dependent_MTases_sf"/>
</dbReference>
<dbReference type="Pfam" id="PF01739">
    <property type="entry name" value="CheR"/>
    <property type="match status" value="1"/>
</dbReference>
<dbReference type="Gene3D" id="3.30.450.20">
    <property type="entry name" value="PAS domain"/>
    <property type="match status" value="2"/>
</dbReference>
<dbReference type="RefSeq" id="WP_359353130.1">
    <property type="nucleotide sequence ID" value="NZ_JBEYXV010000013.1"/>
</dbReference>
<evidence type="ECO:0000313" key="10">
    <source>
        <dbReference type="Proteomes" id="UP001551176"/>
    </source>
</evidence>
<dbReference type="InterPro" id="IPR035965">
    <property type="entry name" value="PAS-like_dom_sf"/>
</dbReference>
<evidence type="ECO:0000256" key="1">
    <source>
        <dbReference type="ARBA" id="ARBA00001541"/>
    </source>
</evidence>
<feature type="domain" description="PAS" evidence="7">
    <location>
        <begin position="513"/>
        <end position="583"/>
    </location>
</feature>
<dbReference type="PROSITE" id="PS50123">
    <property type="entry name" value="CHER"/>
    <property type="match status" value="1"/>
</dbReference>
<dbReference type="GO" id="GO:0008168">
    <property type="term" value="F:methyltransferase activity"/>
    <property type="evidence" value="ECO:0007669"/>
    <property type="project" value="UniProtKB-KW"/>
</dbReference>
<comment type="caution">
    <text evidence="9">The sequence shown here is derived from an EMBL/GenBank/DDBJ whole genome shotgun (WGS) entry which is preliminary data.</text>
</comment>
<dbReference type="SUPFAM" id="SSF53335">
    <property type="entry name" value="S-adenosyl-L-methionine-dependent methyltransferases"/>
    <property type="match status" value="1"/>
</dbReference>
<dbReference type="SMART" id="SM00091">
    <property type="entry name" value="PAS"/>
    <property type="match status" value="2"/>
</dbReference>
<dbReference type="InterPro" id="IPR000780">
    <property type="entry name" value="CheR_MeTrfase"/>
</dbReference>
<dbReference type="PROSITE" id="PS50112">
    <property type="entry name" value="PAS"/>
    <property type="match status" value="1"/>
</dbReference>
<evidence type="ECO:0000256" key="2">
    <source>
        <dbReference type="ARBA" id="ARBA00012534"/>
    </source>
</evidence>
<name>A0ABV3BSR0_9ACTN</name>
<proteinExistence type="predicted"/>
<dbReference type="InterPro" id="IPR013767">
    <property type="entry name" value="PAS_fold"/>
</dbReference>
<keyword evidence="5" id="KW-0949">S-adenosyl-L-methionine</keyword>
<evidence type="ECO:0000256" key="6">
    <source>
        <dbReference type="SAM" id="MobiDB-lite"/>
    </source>
</evidence>
<dbReference type="InterPro" id="IPR036804">
    <property type="entry name" value="CheR_N_sf"/>
</dbReference>
<keyword evidence="4" id="KW-0808">Transferase</keyword>
<dbReference type="InterPro" id="IPR022642">
    <property type="entry name" value="CheR_C"/>
</dbReference>
<protein>
    <recommendedName>
        <fullName evidence="2">protein-glutamate O-methyltransferase</fullName>
        <ecNumber evidence="2">2.1.1.80</ecNumber>
    </recommendedName>
</protein>
<evidence type="ECO:0000256" key="4">
    <source>
        <dbReference type="ARBA" id="ARBA00022679"/>
    </source>
</evidence>
<dbReference type="EMBL" id="JBEYXV010000013">
    <property type="protein sequence ID" value="MEU6824053.1"/>
    <property type="molecule type" value="Genomic_DNA"/>
</dbReference>
<dbReference type="InterPro" id="IPR000014">
    <property type="entry name" value="PAS"/>
</dbReference>
<dbReference type="SUPFAM" id="SSF55785">
    <property type="entry name" value="PYP-like sensor domain (PAS domain)"/>
    <property type="match status" value="2"/>
</dbReference>
<evidence type="ECO:0000313" key="9">
    <source>
        <dbReference type="EMBL" id="MEU6824053.1"/>
    </source>
</evidence>
<dbReference type="CDD" id="cd02440">
    <property type="entry name" value="AdoMet_MTases"/>
    <property type="match status" value="1"/>
</dbReference>
<dbReference type="InterPro" id="IPR022641">
    <property type="entry name" value="CheR_N"/>
</dbReference>
<comment type="catalytic activity">
    <reaction evidence="1">
        <text>L-glutamyl-[protein] + S-adenosyl-L-methionine = [protein]-L-glutamate 5-O-methyl ester + S-adenosyl-L-homocysteine</text>
        <dbReference type="Rhea" id="RHEA:24452"/>
        <dbReference type="Rhea" id="RHEA-COMP:10208"/>
        <dbReference type="Rhea" id="RHEA-COMP:10311"/>
        <dbReference type="ChEBI" id="CHEBI:29973"/>
        <dbReference type="ChEBI" id="CHEBI:57856"/>
        <dbReference type="ChEBI" id="CHEBI:59789"/>
        <dbReference type="ChEBI" id="CHEBI:82795"/>
        <dbReference type="EC" id="2.1.1.80"/>
    </reaction>
</comment>
<feature type="domain" description="CheR-type methyltransferase" evidence="8">
    <location>
        <begin position="10"/>
        <end position="285"/>
    </location>
</feature>
<dbReference type="SUPFAM" id="SSF90257">
    <property type="entry name" value="Myosin rod fragments"/>
    <property type="match status" value="1"/>
</dbReference>
<gene>
    <name evidence="9" type="ORF">ABZ921_25770</name>
</gene>
<keyword evidence="10" id="KW-1185">Reference proteome</keyword>
<dbReference type="PRINTS" id="PR00996">
    <property type="entry name" value="CHERMTFRASE"/>
</dbReference>
<sequence>MSETRKEEPRKEPQNTESNEALEELLLFIREARGFDFTGYKRSTLGRRIHKRMSDVGIESYQDYQDLLETSADEFSALFNTILINVTSFFRDPDAWTFLQHEVVPELIADLAPEQEIRVWSAGCSSGEEAYSLAIMFAEALGIEECLRRVKIYATDVDEEALREARSGLYPTKALEPLATELRDKYFEPNGAQLSFRPDLRRRVIFGRHDITRDAPISRLDLLICRNTLMYFNVEAQTQIVDRFHFALRQGGFLFLGKAEMLLNDAERFEVADMRQRVFRRRTGEAGLPYQPAPLKVRSSSGLELHSVARTRQLRDLVLDAGPIPWIAIDGDGAVVVINSQARIQFGLSSGDVGRPFQDLEISYRPVELRSLIDQATHERRTLRVNRVERRVGEEVQYLDILIQPLSGPNGLHVATTISFTDVTVATQLKAEVKRVREDLETAYEELQSTNEELETTNEELQSSIEELETTNEELQSTNEELETTNEELQSGNEELETMNDEMRIRTEELDEARAFLEAVLTSIAAGVVVLDSKLKVKSWNRGAVDLWGLRSDEVVNEVFFDLDFGLPTDELKPLVQECLKNRKRTGPVPVHALSRIGRPITCDVFCSPFDGHNGGVVLMMEESRIPPAE</sequence>
<reference evidence="9 10" key="1">
    <citation type="submission" date="2024-06" db="EMBL/GenBank/DDBJ databases">
        <title>The Natural Products Discovery Center: Release of the First 8490 Sequenced Strains for Exploring Actinobacteria Biosynthetic Diversity.</title>
        <authorList>
            <person name="Kalkreuter E."/>
            <person name="Kautsar S.A."/>
            <person name="Yang D."/>
            <person name="Bader C.D."/>
            <person name="Teijaro C.N."/>
            <person name="Fluegel L."/>
            <person name="Davis C.M."/>
            <person name="Simpson J.R."/>
            <person name="Lauterbach L."/>
            <person name="Steele A.D."/>
            <person name="Gui C."/>
            <person name="Meng S."/>
            <person name="Li G."/>
            <person name="Viehrig K."/>
            <person name="Ye F."/>
            <person name="Su P."/>
            <person name="Kiefer A.F."/>
            <person name="Nichols A."/>
            <person name="Cepeda A.J."/>
            <person name="Yan W."/>
            <person name="Fan B."/>
            <person name="Jiang Y."/>
            <person name="Adhikari A."/>
            <person name="Zheng C.-J."/>
            <person name="Schuster L."/>
            <person name="Cowan T.M."/>
            <person name="Smanski M.J."/>
            <person name="Chevrette M.G."/>
            <person name="De Carvalho L.P.S."/>
            <person name="Shen B."/>
        </authorList>
    </citation>
    <scope>NUCLEOTIDE SEQUENCE [LARGE SCALE GENOMIC DNA]</scope>
    <source>
        <strain evidence="9 10">NPDC046838</strain>
    </source>
</reference>
<dbReference type="Proteomes" id="UP001551176">
    <property type="component" value="Unassembled WGS sequence"/>
</dbReference>